<dbReference type="HOGENOM" id="CLU_1979712_0_0_4"/>
<keyword evidence="2" id="KW-0472">Membrane</keyword>
<evidence type="ECO:0000256" key="2">
    <source>
        <dbReference type="SAM" id="Phobius"/>
    </source>
</evidence>
<evidence type="ECO:0008006" key="4">
    <source>
        <dbReference type="Google" id="ProtNLM"/>
    </source>
</evidence>
<keyword evidence="2" id="KW-0812">Transmembrane</keyword>
<accession>C6BPA4</accession>
<geneLocation type="plasmid" evidence="3">
    <name>pRp12D01</name>
</geneLocation>
<sequence length="126" mass="13456">MSRRFPIKSVFDPSTDAGKAAPSPQMAGAKFDREARLVAIAVALGVLLMLACFYVVLYHGYSRSFITLASPLGIAFPCAVCMSLMSRMNGESRWSQASAIVLGIFGGYVGGQILVAIFVMAWDLVG</sequence>
<gene>
    <name evidence="3" type="ordered locus">Rpic12D_4793</name>
</gene>
<feature type="transmembrane region" description="Helical" evidence="2">
    <location>
        <begin position="97"/>
        <end position="122"/>
    </location>
</feature>
<dbReference type="AlphaFoldDB" id="C6BPA4"/>
<keyword evidence="3" id="KW-0614">Plasmid</keyword>
<proteinExistence type="predicted"/>
<evidence type="ECO:0000256" key="1">
    <source>
        <dbReference type="SAM" id="MobiDB-lite"/>
    </source>
</evidence>
<evidence type="ECO:0000313" key="3">
    <source>
        <dbReference type="EMBL" id="ACS66028.1"/>
    </source>
</evidence>
<name>C6BPA4_RALP1</name>
<dbReference type="EMBL" id="CP001646">
    <property type="protein sequence ID" value="ACS66028.1"/>
    <property type="molecule type" value="Genomic_DNA"/>
</dbReference>
<dbReference type="KEGG" id="rpf:Rpic12D_4793"/>
<protein>
    <recommendedName>
        <fullName evidence="4">Transmembrane protein</fullName>
    </recommendedName>
</protein>
<feature type="transmembrane region" description="Helical" evidence="2">
    <location>
        <begin position="65"/>
        <end position="85"/>
    </location>
</feature>
<organism evidence="3">
    <name type="scientific">Ralstonia pickettii (strain 12D)</name>
    <dbReference type="NCBI Taxonomy" id="428406"/>
    <lineage>
        <taxon>Bacteria</taxon>
        <taxon>Pseudomonadati</taxon>
        <taxon>Pseudomonadota</taxon>
        <taxon>Betaproteobacteria</taxon>
        <taxon>Burkholderiales</taxon>
        <taxon>Burkholderiaceae</taxon>
        <taxon>Ralstonia</taxon>
    </lineage>
</organism>
<feature type="region of interest" description="Disordered" evidence="1">
    <location>
        <begin position="1"/>
        <end position="22"/>
    </location>
</feature>
<keyword evidence="2" id="KW-1133">Transmembrane helix</keyword>
<reference evidence="3" key="1">
    <citation type="submission" date="2009-06" db="EMBL/GenBank/DDBJ databases">
        <title>Complete sequence plasmid 1 of Ralstonia pickettii 12D.</title>
        <authorList>
            <consortium name="US DOE Joint Genome Institute"/>
            <person name="Lucas S."/>
            <person name="Copeland A."/>
            <person name="Lapidus A."/>
            <person name="Glavina del Rio T."/>
            <person name="Dalin E."/>
            <person name="Tice H."/>
            <person name="Bruce D."/>
            <person name="Goodwin L."/>
            <person name="Pitluck S."/>
            <person name="Sims D."/>
            <person name="Meincke L."/>
            <person name="Brettin T."/>
            <person name="Detter J.C."/>
            <person name="Han C."/>
            <person name="Larimer F."/>
            <person name="Land M."/>
            <person name="Hauser L."/>
            <person name="Kyrpides N."/>
            <person name="Ovchinnikova G."/>
            <person name="Marsh T."/>
            <person name="Richardson P."/>
        </authorList>
    </citation>
    <scope>NUCLEOTIDE SEQUENCE [LARGE SCALE GENOMIC DNA]</scope>
    <source>
        <strain evidence="3">12D</strain>
        <plasmid>12D</plasmid>
        <plasmid evidence="3">pRp12D01</plasmid>
    </source>
</reference>
<feature type="transmembrane region" description="Helical" evidence="2">
    <location>
        <begin position="37"/>
        <end position="59"/>
    </location>
</feature>